<evidence type="ECO:0000259" key="2">
    <source>
        <dbReference type="Pfam" id="PF01757"/>
    </source>
</evidence>
<keyword evidence="1" id="KW-1133">Transmembrane helix</keyword>
<comment type="caution">
    <text evidence="3">The sequence shown here is derived from an EMBL/GenBank/DDBJ whole genome shotgun (WGS) entry which is preliminary data.</text>
</comment>
<organism evidence="3 4">
    <name type="scientific">Agrococcus terreus</name>
    <dbReference type="NCBI Taxonomy" id="574649"/>
    <lineage>
        <taxon>Bacteria</taxon>
        <taxon>Bacillati</taxon>
        <taxon>Actinomycetota</taxon>
        <taxon>Actinomycetes</taxon>
        <taxon>Micrococcales</taxon>
        <taxon>Microbacteriaceae</taxon>
        <taxon>Agrococcus</taxon>
    </lineage>
</organism>
<feature type="transmembrane region" description="Helical" evidence="1">
    <location>
        <begin position="368"/>
        <end position="388"/>
    </location>
</feature>
<dbReference type="EMBL" id="BMLM01000001">
    <property type="protein sequence ID" value="GGN80943.1"/>
    <property type="molecule type" value="Genomic_DNA"/>
</dbReference>
<feature type="transmembrane region" description="Helical" evidence="1">
    <location>
        <begin position="165"/>
        <end position="184"/>
    </location>
</feature>
<protein>
    <submittedName>
        <fullName evidence="3">Membrane protein</fullName>
    </submittedName>
</protein>
<sequence length="432" mass="47406">MQRSIPRIPPDRDLSIDAVRAVCLPIVVLLHALQMGIGGDPLRASNALDGWQPLAWATWVLMIMPTFFIAGGFAGITTWRRLRHAGETVGHYVRIRTLRLARPVATAMAGVLLVLVAMLVAGVDVELLRTFAVRLAEPLWFIAVYVLVTAFVPLMSWLHHRAAWATYFGLAGAAVACDLLTRFAGIPLLPLNWLLVWLFVQQLGFGVRDGWYAKRPRRLLVGLAVAAYALLVVAVFGLGYSNDMLDNLNPPTSTIILLALAQCYLFTLLQPAIRALMRRRPVLLAVGALGTFGMIVYLWHTVAMALVLWAQLAVGLPFPEPLSPSWWWTRIPWVLAIAAVIALLCLVVPRLERLWPEARDRRTPAWAAWAWSVVAVVGVGWTLVLGYLPLQQGLVGLALVLVAVVGLMVGGPGRGAEPRPGVAERREGAVRR</sequence>
<proteinExistence type="predicted"/>
<dbReference type="Proteomes" id="UP000626982">
    <property type="component" value="Unassembled WGS sequence"/>
</dbReference>
<feature type="transmembrane region" description="Helical" evidence="1">
    <location>
        <begin position="21"/>
        <end position="39"/>
    </location>
</feature>
<feature type="transmembrane region" description="Helical" evidence="1">
    <location>
        <begin position="59"/>
        <end position="79"/>
    </location>
</feature>
<accession>A0ABQ2KF53</accession>
<reference evidence="4" key="1">
    <citation type="journal article" date="2019" name="Int. J. Syst. Evol. Microbiol.">
        <title>The Global Catalogue of Microorganisms (GCM) 10K type strain sequencing project: providing services to taxonomists for standard genome sequencing and annotation.</title>
        <authorList>
            <consortium name="The Broad Institute Genomics Platform"/>
            <consortium name="The Broad Institute Genome Sequencing Center for Infectious Disease"/>
            <person name="Wu L."/>
            <person name="Ma J."/>
        </authorList>
    </citation>
    <scope>NUCLEOTIDE SEQUENCE [LARGE SCALE GENOMIC DNA]</scope>
    <source>
        <strain evidence="4">CGMCC 1.6960</strain>
    </source>
</reference>
<evidence type="ECO:0000313" key="3">
    <source>
        <dbReference type="EMBL" id="GGN80943.1"/>
    </source>
</evidence>
<dbReference type="RefSeq" id="WP_188716542.1">
    <property type="nucleotide sequence ID" value="NZ_BAABBD010000006.1"/>
</dbReference>
<name>A0ABQ2KF53_9MICO</name>
<feature type="transmembrane region" description="Helical" evidence="1">
    <location>
        <begin position="100"/>
        <end position="119"/>
    </location>
</feature>
<feature type="domain" description="Acyltransferase 3" evidence="2">
    <location>
        <begin position="14"/>
        <end position="347"/>
    </location>
</feature>
<evidence type="ECO:0000313" key="4">
    <source>
        <dbReference type="Proteomes" id="UP000626982"/>
    </source>
</evidence>
<feature type="transmembrane region" description="Helical" evidence="1">
    <location>
        <begin position="394"/>
        <end position="411"/>
    </location>
</feature>
<keyword evidence="4" id="KW-1185">Reference proteome</keyword>
<feature type="transmembrane region" description="Helical" evidence="1">
    <location>
        <begin position="190"/>
        <end position="207"/>
    </location>
</feature>
<keyword evidence="1" id="KW-0472">Membrane</keyword>
<gene>
    <name evidence="3" type="ORF">GCM10010968_09280</name>
</gene>
<dbReference type="Pfam" id="PF01757">
    <property type="entry name" value="Acyl_transf_3"/>
    <property type="match status" value="1"/>
</dbReference>
<feature type="transmembrane region" description="Helical" evidence="1">
    <location>
        <begin position="330"/>
        <end position="348"/>
    </location>
</feature>
<feature type="transmembrane region" description="Helical" evidence="1">
    <location>
        <begin position="219"/>
        <end position="240"/>
    </location>
</feature>
<feature type="transmembrane region" description="Helical" evidence="1">
    <location>
        <begin position="282"/>
        <end position="310"/>
    </location>
</feature>
<dbReference type="InterPro" id="IPR002656">
    <property type="entry name" value="Acyl_transf_3_dom"/>
</dbReference>
<feature type="transmembrane region" description="Helical" evidence="1">
    <location>
        <begin position="139"/>
        <end position="158"/>
    </location>
</feature>
<feature type="transmembrane region" description="Helical" evidence="1">
    <location>
        <begin position="252"/>
        <end position="270"/>
    </location>
</feature>
<evidence type="ECO:0000256" key="1">
    <source>
        <dbReference type="SAM" id="Phobius"/>
    </source>
</evidence>
<keyword evidence="1" id="KW-0812">Transmembrane</keyword>